<dbReference type="InParanoid" id="A0A316VBI7"/>
<dbReference type="GeneID" id="37024392"/>
<feature type="region of interest" description="Disordered" evidence="1">
    <location>
        <begin position="430"/>
        <end position="480"/>
    </location>
</feature>
<sequence length="480" mass="51867">MADEGAGVWGASIDDDGVGQSQKIEIGESSERPATLERRESKPAPRLFDDLGDAGWGSPDGDQPSFDKPAPITPTAPSQSHADPEFEDALTGNEGYKSENGDKHFPDEQQDDDPHTFISDDEDNDEPFGFQDRTPKSDLAAFEDFKEGPDEGDDDDFGDFGEFEEEAQTDQFGSPAQPEVPLQQESRSAPQLASGSSWQPLAITPNSTSASIANDVRQLLSAPLSDGRTYPFHDGAASQLSQDQIRQVDGPSQILVREESRAAWSALSKQPELKPVDWMRSKTRRQYLIAVGVPINLDELNTTNTNGSKALPPLALKLDRGARGSEVESGPTSQNDGKVGSAKSTRERDNKPPEFDTQRAKSIVAMTEDQLTLLGLPALRELQRETEALTRQASTVLTHYLSQRESHSTDAEMYNGLIKDLVTGAAKRVSTTSSSSVQRQVSVRKSGIGGGNLPNSGRNSPAISNVQAQSYPGGRSSSPR</sequence>
<protein>
    <submittedName>
        <fullName evidence="2">Uncharacterized protein</fullName>
    </submittedName>
</protein>
<accession>A0A316VBI7</accession>
<gene>
    <name evidence="2" type="ORF">FA14DRAFT_63832</name>
</gene>
<dbReference type="InterPro" id="IPR031355">
    <property type="entry name" value="YBL010C/LAA2-like"/>
</dbReference>
<evidence type="ECO:0000256" key="1">
    <source>
        <dbReference type="SAM" id="MobiDB-lite"/>
    </source>
</evidence>
<feature type="compositionally biased region" description="Acidic residues" evidence="1">
    <location>
        <begin position="150"/>
        <end position="168"/>
    </location>
</feature>
<feature type="compositionally biased region" description="Polar residues" evidence="1">
    <location>
        <begin position="453"/>
        <end position="480"/>
    </location>
</feature>
<feature type="compositionally biased region" description="Basic and acidic residues" evidence="1">
    <location>
        <begin position="25"/>
        <end position="49"/>
    </location>
</feature>
<feature type="region of interest" description="Disordered" evidence="1">
    <location>
        <begin position="321"/>
        <end position="357"/>
    </location>
</feature>
<feature type="compositionally biased region" description="Low complexity" evidence="1">
    <location>
        <begin position="430"/>
        <end position="446"/>
    </location>
</feature>
<dbReference type="RefSeq" id="XP_025353915.1">
    <property type="nucleotide sequence ID" value="XM_025502611.1"/>
</dbReference>
<proteinExistence type="predicted"/>
<name>A0A316VBI7_9BASI</name>
<dbReference type="EMBL" id="KZ819604">
    <property type="protein sequence ID" value="PWN33613.1"/>
    <property type="molecule type" value="Genomic_DNA"/>
</dbReference>
<keyword evidence="3" id="KW-1185">Reference proteome</keyword>
<dbReference type="OrthoDB" id="5378975at2759"/>
<evidence type="ECO:0000313" key="2">
    <source>
        <dbReference type="EMBL" id="PWN33613.1"/>
    </source>
</evidence>
<organism evidence="2 3">
    <name type="scientific">Meira miltonrushii</name>
    <dbReference type="NCBI Taxonomy" id="1280837"/>
    <lineage>
        <taxon>Eukaryota</taxon>
        <taxon>Fungi</taxon>
        <taxon>Dikarya</taxon>
        <taxon>Basidiomycota</taxon>
        <taxon>Ustilaginomycotina</taxon>
        <taxon>Exobasidiomycetes</taxon>
        <taxon>Exobasidiales</taxon>
        <taxon>Brachybasidiaceae</taxon>
        <taxon>Meira</taxon>
    </lineage>
</organism>
<feature type="compositionally biased region" description="Basic and acidic residues" evidence="1">
    <location>
        <begin position="344"/>
        <end position="357"/>
    </location>
</feature>
<evidence type="ECO:0000313" key="3">
    <source>
        <dbReference type="Proteomes" id="UP000245771"/>
    </source>
</evidence>
<dbReference type="PANTHER" id="PTHR38698">
    <property type="entry name" value="EXPRESSED PROTEIN"/>
    <property type="match status" value="1"/>
</dbReference>
<dbReference type="AlphaFoldDB" id="A0A316VBI7"/>
<dbReference type="Pfam" id="PF17104">
    <property type="entry name" value="YBL010C_LAA2"/>
    <property type="match status" value="1"/>
</dbReference>
<dbReference type="Proteomes" id="UP000245771">
    <property type="component" value="Unassembled WGS sequence"/>
</dbReference>
<feature type="compositionally biased region" description="Polar residues" evidence="1">
    <location>
        <begin position="183"/>
        <end position="201"/>
    </location>
</feature>
<feature type="region of interest" description="Disordered" evidence="1">
    <location>
        <begin position="1"/>
        <end position="201"/>
    </location>
</feature>
<reference evidence="2 3" key="1">
    <citation type="journal article" date="2018" name="Mol. Biol. Evol.">
        <title>Broad Genomic Sampling Reveals a Smut Pathogenic Ancestry of the Fungal Clade Ustilaginomycotina.</title>
        <authorList>
            <person name="Kijpornyongpan T."/>
            <person name="Mondo S.J."/>
            <person name="Barry K."/>
            <person name="Sandor L."/>
            <person name="Lee J."/>
            <person name="Lipzen A."/>
            <person name="Pangilinan J."/>
            <person name="LaButti K."/>
            <person name="Hainaut M."/>
            <person name="Henrissat B."/>
            <person name="Grigoriev I.V."/>
            <person name="Spatafora J.W."/>
            <person name="Aime M.C."/>
        </authorList>
    </citation>
    <scope>NUCLEOTIDE SEQUENCE [LARGE SCALE GENOMIC DNA]</scope>
    <source>
        <strain evidence="2 3">MCA 3882</strain>
    </source>
</reference>
<feature type="compositionally biased region" description="Basic and acidic residues" evidence="1">
    <location>
        <begin position="96"/>
        <end position="115"/>
    </location>
</feature>
<dbReference type="STRING" id="1280837.A0A316VBI7"/>
<dbReference type="PANTHER" id="PTHR38698:SF1">
    <property type="entry name" value="FUNGAL PROTEIN"/>
    <property type="match status" value="1"/>
</dbReference>